<accession>A0ABR3ELP3</accession>
<sequence length="376" mass="41123">DTIQQAYTRALTRDGKVVYRKGGKFISRLDIPREILNGLDAAPASPPPDSPPHEELNPRAAARRDLFENSFHTCHSAPSSPVMSTSSSPPAAPEPEAPQPVPEMSMAQMVHGLMQALERQSQSISHLTALANAAPSTQASPSIPVATPTVPAFVAAPITQSKSLFDAFPFTEANILLDVTRHELRPSDLRKLDSKLRAKADNEGDLAAFNSRSSSAKDYPSLASIIRPLGLYFQILIHFASSGGQLDVVTTLSMGMVQYIVHLTTLSQRYEWDAIRQYHMDYHALRRREMMNGIYTGWGKPESDLVTEHLLNQQKKAASVSASSKPAKRLPIEQQTCHAFNRGSCTFNPCKRIHQCSTAGCGSKDHPEASCPKKTA</sequence>
<gene>
    <name evidence="2" type="ORF">V5O48_018272</name>
</gene>
<evidence type="ECO:0000256" key="1">
    <source>
        <dbReference type="SAM" id="MobiDB-lite"/>
    </source>
</evidence>
<keyword evidence="3" id="KW-1185">Reference proteome</keyword>
<feature type="region of interest" description="Disordered" evidence="1">
    <location>
        <begin position="72"/>
        <end position="101"/>
    </location>
</feature>
<evidence type="ECO:0008006" key="4">
    <source>
        <dbReference type="Google" id="ProtNLM"/>
    </source>
</evidence>
<feature type="compositionally biased region" description="Pro residues" evidence="1">
    <location>
        <begin position="90"/>
        <end position="101"/>
    </location>
</feature>
<dbReference type="EMBL" id="JBAHYK010003200">
    <property type="protein sequence ID" value="KAL0563791.1"/>
    <property type="molecule type" value="Genomic_DNA"/>
</dbReference>
<dbReference type="Proteomes" id="UP001465976">
    <property type="component" value="Unassembled WGS sequence"/>
</dbReference>
<evidence type="ECO:0000313" key="2">
    <source>
        <dbReference type="EMBL" id="KAL0563791.1"/>
    </source>
</evidence>
<proteinExistence type="predicted"/>
<name>A0ABR3ELP3_9AGAR</name>
<feature type="region of interest" description="Disordered" evidence="1">
    <location>
        <begin position="38"/>
        <end position="57"/>
    </location>
</feature>
<comment type="caution">
    <text evidence="2">The sequence shown here is derived from an EMBL/GenBank/DDBJ whole genome shotgun (WGS) entry which is preliminary data.</text>
</comment>
<organism evidence="2 3">
    <name type="scientific">Marasmius crinis-equi</name>
    <dbReference type="NCBI Taxonomy" id="585013"/>
    <lineage>
        <taxon>Eukaryota</taxon>
        <taxon>Fungi</taxon>
        <taxon>Dikarya</taxon>
        <taxon>Basidiomycota</taxon>
        <taxon>Agaricomycotina</taxon>
        <taxon>Agaricomycetes</taxon>
        <taxon>Agaricomycetidae</taxon>
        <taxon>Agaricales</taxon>
        <taxon>Marasmiineae</taxon>
        <taxon>Marasmiaceae</taxon>
        <taxon>Marasmius</taxon>
    </lineage>
</organism>
<reference evidence="2 3" key="1">
    <citation type="submission" date="2024-02" db="EMBL/GenBank/DDBJ databases">
        <title>A draft genome for the cacao thread blight pathogen Marasmius crinis-equi.</title>
        <authorList>
            <person name="Cohen S.P."/>
            <person name="Baruah I.K."/>
            <person name="Amoako-Attah I."/>
            <person name="Bukari Y."/>
            <person name="Meinhardt L.W."/>
            <person name="Bailey B.A."/>
        </authorList>
    </citation>
    <scope>NUCLEOTIDE SEQUENCE [LARGE SCALE GENOMIC DNA]</scope>
    <source>
        <strain evidence="2 3">GH-76</strain>
    </source>
</reference>
<feature type="compositionally biased region" description="Low complexity" evidence="1">
    <location>
        <begin position="76"/>
        <end position="89"/>
    </location>
</feature>
<evidence type="ECO:0000313" key="3">
    <source>
        <dbReference type="Proteomes" id="UP001465976"/>
    </source>
</evidence>
<protein>
    <recommendedName>
        <fullName evidence="4">C3H1-type domain-containing protein</fullName>
    </recommendedName>
</protein>
<feature type="non-terminal residue" evidence="2">
    <location>
        <position position="1"/>
    </location>
</feature>